<evidence type="ECO:0000256" key="1">
    <source>
        <dbReference type="SAM" id="MobiDB-lite"/>
    </source>
</evidence>
<feature type="region of interest" description="Disordered" evidence="1">
    <location>
        <begin position="1"/>
        <end position="35"/>
    </location>
</feature>
<dbReference type="Proteomes" id="UP000185904">
    <property type="component" value="Unassembled WGS sequence"/>
</dbReference>
<feature type="compositionally biased region" description="Basic and acidic residues" evidence="1">
    <location>
        <begin position="127"/>
        <end position="142"/>
    </location>
</feature>
<comment type="caution">
    <text evidence="2">The sequence shown here is derived from an EMBL/GenBank/DDBJ whole genome shotgun (WGS) entry which is preliminary data.</text>
</comment>
<feature type="compositionally biased region" description="Basic and acidic residues" evidence="1">
    <location>
        <begin position="1"/>
        <end position="10"/>
    </location>
</feature>
<name>A0A178CXG9_9EURO</name>
<dbReference type="OrthoDB" id="4142364at2759"/>
<sequence length="142" mass="16443">MSPDMRRRPTGDSVNPGRSLGRRLTESFSVQGKKKDPKYKLYREGYGVYNGMTWEKLKGYLEQRFPQSDFPGLEFNEERVGDKWVFDVPEPLNDDRLADQVDKKELQRLRDSATVANTNLHAPATSRAEKRRSVSPEHKDDK</sequence>
<evidence type="ECO:0000313" key="2">
    <source>
        <dbReference type="EMBL" id="OAL33565.1"/>
    </source>
</evidence>
<accession>A0A178CXG9</accession>
<proteinExistence type="predicted"/>
<dbReference type="GeneID" id="34590664"/>
<organism evidence="2 3">
    <name type="scientific">Fonsecaea nubica</name>
    <dbReference type="NCBI Taxonomy" id="856822"/>
    <lineage>
        <taxon>Eukaryota</taxon>
        <taxon>Fungi</taxon>
        <taxon>Dikarya</taxon>
        <taxon>Ascomycota</taxon>
        <taxon>Pezizomycotina</taxon>
        <taxon>Eurotiomycetes</taxon>
        <taxon>Chaetothyriomycetidae</taxon>
        <taxon>Chaetothyriales</taxon>
        <taxon>Herpotrichiellaceae</taxon>
        <taxon>Fonsecaea</taxon>
    </lineage>
</organism>
<reference evidence="2 3" key="1">
    <citation type="submission" date="2016-03" db="EMBL/GenBank/DDBJ databases">
        <title>The draft genome sequence of Fonsecaea nubica causative agent of cutaneous subcutaneous infection in human host.</title>
        <authorList>
            <person name="Costa F."/>
            <person name="Sybren D.H."/>
            <person name="Raittz R.T."/>
            <person name="Weiss V.A."/>
            <person name="Leao A.C."/>
            <person name="Gomes R."/>
            <person name="De Souza E.M."/>
            <person name="Pedrosa F.O."/>
            <person name="Steffens M.B."/>
            <person name="Bombassaro A."/>
            <person name="Tadra-Sfeir M.Z."/>
            <person name="Moreno L.F."/>
            <person name="Najafzadeh M.J."/>
            <person name="Felipe M.S."/>
            <person name="Teixeira M."/>
            <person name="Sun J."/>
            <person name="Xi L."/>
            <person name="Castro M.A."/>
            <person name="Vicente V.A."/>
        </authorList>
    </citation>
    <scope>NUCLEOTIDE SEQUENCE [LARGE SCALE GENOMIC DNA]</scope>
    <source>
        <strain evidence="2 3">CBS 269.64</strain>
    </source>
</reference>
<dbReference type="AlphaFoldDB" id="A0A178CXG9"/>
<evidence type="ECO:0000313" key="3">
    <source>
        <dbReference type="Proteomes" id="UP000185904"/>
    </source>
</evidence>
<feature type="region of interest" description="Disordered" evidence="1">
    <location>
        <begin position="109"/>
        <end position="142"/>
    </location>
</feature>
<dbReference type="EMBL" id="LVCJ01000049">
    <property type="protein sequence ID" value="OAL33565.1"/>
    <property type="molecule type" value="Genomic_DNA"/>
</dbReference>
<gene>
    <name evidence="2" type="ORF">AYO20_07251</name>
</gene>
<protein>
    <submittedName>
        <fullName evidence="2">Uncharacterized protein</fullName>
    </submittedName>
</protein>
<keyword evidence="3" id="KW-1185">Reference proteome</keyword>
<dbReference type="RefSeq" id="XP_022498577.1">
    <property type="nucleotide sequence ID" value="XM_022645538.1"/>
</dbReference>